<comment type="catalytic activity">
    <reaction evidence="1">
        <text>L-histidyl-[protein] + phosphoenolpyruvate = N(pros)-phospho-L-histidyl-[protein] + pyruvate</text>
        <dbReference type="Rhea" id="RHEA:23880"/>
        <dbReference type="Rhea" id="RHEA-COMP:9745"/>
        <dbReference type="Rhea" id="RHEA-COMP:9746"/>
        <dbReference type="ChEBI" id="CHEBI:15361"/>
        <dbReference type="ChEBI" id="CHEBI:29979"/>
        <dbReference type="ChEBI" id="CHEBI:58702"/>
        <dbReference type="ChEBI" id="CHEBI:64837"/>
        <dbReference type="EC" id="2.7.3.9"/>
    </reaction>
</comment>
<evidence type="ECO:0000256" key="6">
    <source>
        <dbReference type="ARBA" id="ARBA00022448"/>
    </source>
</evidence>
<evidence type="ECO:0000256" key="8">
    <source>
        <dbReference type="ARBA" id="ARBA00022597"/>
    </source>
</evidence>
<dbReference type="NCBIfam" id="TIGR01417">
    <property type="entry name" value="PTS_I_fam"/>
    <property type="match status" value="1"/>
</dbReference>
<dbReference type="SUPFAM" id="SSF51621">
    <property type="entry name" value="Phosphoenolpyruvate/pyruvate domain"/>
    <property type="match status" value="1"/>
</dbReference>
<dbReference type="InterPro" id="IPR029016">
    <property type="entry name" value="GAF-like_dom_sf"/>
</dbReference>
<dbReference type="PROSITE" id="PS00742">
    <property type="entry name" value="PEP_ENZYMES_2"/>
    <property type="match status" value="1"/>
</dbReference>
<sequence length="756" mass="82887">MNQALGQSGARMLLKRLRNVMARGGTAQQRLNQVVKLIAADMVAEVCSTYVMRAGEVLELFATEGLKQEAVHKTRLRVGEGLVGDIASHARPLALADAQHHPLYAYRPETGEEIYQSLMGVPILRGGRVLGVLVIQNKTRRQYADEEIETLETVAMVLAELLAGGELISPEELRPGDGNALLPLRLEGLVLSPGLALGTAVLHAPELRLQQLVAEDTDQEVERLHRAIAEMRDAIDRLMASSDLAAGGEHRDVLETYRMFAEDKGWINRQIEAINTGLTAEAAVQKVQNDTRARMREVTDPYLRERLSDLDDLANRLLKHLIGGDFAGAARHLPDDAIVIARNMGPAELLDYDRQKLRGLALEEGAAASHVAIVARALDIPVLGRCGGLLSRVGEGDPLALEGDHGQLFVRPPEDIHQVFANSLRQRALRQEAYAAVKNLPAVTRDGVEIALNINAGLLIDVPQLAVTGAAGIGLYRTEIPFMVAHEFPDTHRQAEIYRKALDAAEGKPVVFRTLDIGSDKVLPYWQRAEEENPAMGWRAIRIALDRPALLRQQLRALLLAADGRDLRIMFPMVTEVAEFDACRALLDLELQRAGERQVRLPASLQVGAMVEVPALLWQLDELLKRVDFISVGSNDLKQFIYAADRSTPSVNDRYDLLSPAMVRLLGQIAEASLATGTSLSLCGEMAGDPVGAMALMCLGYRNLSMTPPSVGPMRVMIRSLHLGQLCEYWARLVGLPGTAVRNALEHFARDREIAI</sequence>
<keyword evidence="8" id="KW-0762">Sugar transport</keyword>
<dbReference type="PANTHER" id="PTHR46244:SF6">
    <property type="entry name" value="PHOSPHOENOLPYRUVATE-PROTEIN PHOSPHOTRANSFERASE"/>
    <property type="match status" value="1"/>
</dbReference>
<dbReference type="InterPro" id="IPR040442">
    <property type="entry name" value="Pyrv_kinase-like_dom_sf"/>
</dbReference>
<dbReference type="Gene3D" id="1.10.274.10">
    <property type="entry name" value="PtsI, HPr-binding domain"/>
    <property type="match status" value="1"/>
</dbReference>
<feature type="coiled-coil region" evidence="14">
    <location>
        <begin position="214"/>
        <end position="241"/>
    </location>
</feature>
<gene>
    <name evidence="16" type="primary">ptsP</name>
    <name evidence="16" type="ORF">SMD27_06495</name>
</gene>
<dbReference type="PRINTS" id="PR01736">
    <property type="entry name" value="PHPHTRNFRASE"/>
</dbReference>
<dbReference type="SUPFAM" id="SSF55781">
    <property type="entry name" value="GAF domain-like"/>
    <property type="match status" value="1"/>
</dbReference>
<evidence type="ECO:0000256" key="3">
    <source>
        <dbReference type="ARBA" id="ARBA00004496"/>
    </source>
</evidence>
<evidence type="ECO:0000256" key="12">
    <source>
        <dbReference type="ARBA" id="ARBA00022777"/>
    </source>
</evidence>
<evidence type="ECO:0000256" key="5">
    <source>
        <dbReference type="ARBA" id="ARBA00012232"/>
    </source>
</evidence>
<evidence type="ECO:0000256" key="4">
    <source>
        <dbReference type="ARBA" id="ARBA00007837"/>
    </source>
</evidence>
<dbReference type="Gene3D" id="3.50.30.10">
    <property type="entry name" value="Phosphohistidine domain"/>
    <property type="match status" value="1"/>
</dbReference>
<name>A0ABU5E8W6_9PROT</name>
<feature type="domain" description="GAF" evidence="15">
    <location>
        <begin position="26"/>
        <end position="172"/>
    </location>
</feature>
<dbReference type="Gene3D" id="3.20.20.60">
    <property type="entry name" value="Phosphoenolpyruvate-binding domains"/>
    <property type="match status" value="1"/>
</dbReference>
<keyword evidence="7" id="KW-0963">Cytoplasm</keyword>
<dbReference type="EC" id="2.7.3.9" evidence="5"/>
<evidence type="ECO:0000256" key="7">
    <source>
        <dbReference type="ARBA" id="ARBA00022490"/>
    </source>
</evidence>
<dbReference type="Pfam" id="PF02896">
    <property type="entry name" value="PEP-utilizers_C"/>
    <property type="match status" value="1"/>
</dbReference>
<evidence type="ECO:0000313" key="16">
    <source>
        <dbReference type="EMBL" id="MDY0882484.1"/>
    </source>
</evidence>
<dbReference type="InterPro" id="IPR023151">
    <property type="entry name" value="PEP_util_CS"/>
</dbReference>
<evidence type="ECO:0000256" key="1">
    <source>
        <dbReference type="ARBA" id="ARBA00000683"/>
    </source>
</evidence>
<dbReference type="SUPFAM" id="SSF52009">
    <property type="entry name" value="Phosphohistidine domain"/>
    <property type="match status" value="1"/>
</dbReference>
<proteinExistence type="inferred from homology"/>
<dbReference type="InterPro" id="IPR003018">
    <property type="entry name" value="GAF"/>
</dbReference>
<evidence type="ECO:0000256" key="9">
    <source>
        <dbReference type="ARBA" id="ARBA00022679"/>
    </source>
</evidence>
<dbReference type="InterPro" id="IPR008731">
    <property type="entry name" value="PTS_EIN"/>
</dbReference>
<keyword evidence="17" id="KW-1185">Reference proteome</keyword>
<protein>
    <recommendedName>
        <fullName evidence="5">phosphoenolpyruvate--protein phosphotransferase</fullName>
        <ecNumber evidence="5">2.7.3.9</ecNumber>
    </recommendedName>
</protein>
<dbReference type="InterPro" id="IPR036618">
    <property type="entry name" value="PtsI_HPr-bd_sf"/>
</dbReference>
<evidence type="ECO:0000256" key="2">
    <source>
        <dbReference type="ARBA" id="ARBA00001946"/>
    </source>
</evidence>
<dbReference type="Gene3D" id="3.30.450.40">
    <property type="match status" value="1"/>
</dbReference>
<evidence type="ECO:0000256" key="14">
    <source>
        <dbReference type="SAM" id="Coils"/>
    </source>
</evidence>
<dbReference type="InterPro" id="IPR050499">
    <property type="entry name" value="PEP-utilizing_PTS_enzyme"/>
</dbReference>
<dbReference type="InterPro" id="IPR008279">
    <property type="entry name" value="PEP-util_enz_mobile_dom"/>
</dbReference>
<keyword evidence="13" id="KW-0460">Magnesium</keyword>
<evidence type="ECO:0000256" key="10">
    <source>
        <dbReference type="ARBA" id="ARBA00022683"/>
    </source>
</evidence>
<organism evidence="16 17">
    <name type="scientific">Dongia soli</name>
    <dbReference type="NCBI Taxonomy" id="600628"/>
    <lineage>
        <taxon>Bacteria</taxon>
        <taxon>Pseudomonadati</taxon>
        <taxon>Pseudomonadota</taxon>
        <taxon>Alphaproteobacteria</taxon>
        <taxon>Rhodospirillales</taxon>
        <taxon>Dongiaceae</taxon>
        <taxon>Dongia</taxon>
    </lineage>
</organism>
<dbReference type="GO" id="GO:0008965">
    <property type="term" value="F:phosphoenolpyruvate-protein phosphotransferase activity"/>
    <property type="evidence" value="ECO:0007669"/>
    <property type="project" value="UniProtKB-EC"/>
</dbReference>
<keyword evidence="14" id="KW-0175">Coiled coil</keyword>
<evidence type="ECO:0000259" key="15">
    <source>
        <dbReference type="SMART" id="SM00065"/>
    </source>
</evidence>
<dbReference type="InterPro" id="IPR006318">
    <property type="entry name" value="PTS_EI-like"/>
</dbReference>
<evidence type="ECO:0000256" key="11">
    <source>
        <dbReference type="ARBA" id="ARBA00022723"/>
    </source>
</evidence>
<dbReference type="SMART" id="SM00065">
    <property type="entry name" value="GAF"/>
    <property type="match status" value="1"/>
</dbReference>
<reference evidence="16 17" key="1">
    <citation type="journal article" date="2016" name="Antonie Van Leeuwenhoek">
        <title>Dongia soli sp. nov., isolated from soil from Dokdo, Korea.</title>
        <authorList>
            <person name="Kim D.U."/>
            <person name="Lee H."/>
            <person name="Kim H."/>
            <person name="Kim S.G."/>
            <person name="Ka J.O."/>
        </authorList>
    </citation>
    <scope>NUCLEOTIDE SEQUENCE [LARGE SCALE GENOMIC DNA]</scope>
    <source>
        <strain evidence="16 17">D78</strain>
    </source>
</reference>
<dbReference type="Pfam" id="PF00391">
    <property type="entry name" value="PEP-utilizers"/>
    <property type="match status" value="1"/>
</dbReference>
<dbReference type="InterPro" id="IPR015813">
    <property type="entry name" value="Pyrv/PenolPyrv_kinase-like_dom"/>
</dbReference>
<keyword evidence="12" id="KW-0418">Kinase</keyword>
<keyword evidence="6" id="KW-0813">Transport</keyword>
<dbReference type="Pfam" id="PF01590">
    <property type="entry name" value="GAF"/>
    <property type="match status" value="1"/>
</dbReference>
<comment type="subcellular location">
    <subcellularLocation>
        <location evidence="3">Cytoplasm</location>
    </subcellularLocation>
</comment>
<evidence type="ECO:0000313" key="17">
    <source>
        <dbReference type="Proteomes" id="UP001279642"/>
    </source>
</evidence>
<dbReference type="InterPro" id="IPR036637">
    <property type="entry name" value="Phosphohistidine_dom_sf"/>
</dbReference>
<keyword evidence="9 16" id="KW-0808">Transferase</keyword>
<comment type="cofactor">
    <cofactor evidence="2">
        <name>Mg(2+)</name>
        <dbReference type="ChEBI" id="CHEBI:18420"/>
    </cofactor>
</comment>
<keyword evidence="10" id="KW-0598">Phosphotransferase system</keyword>
<dbReference type="SUPFAM" id="SSF47831">
    <property type="entry name" value="Enzyme I of the PEP:sugar phosphotransferase system HPr-binding (sub)domain"/>
    <property type="match status" value="1"/>
</dbReference>
<comment type="caution">
    <text evidence="16">The sequence shown here is derived from an EMBL/GenBank/DDBJ whole genome shotgun (WGS) entry which is preliminary data.</text>
</comment>
<dbReference type="PANTHER" id="PTHR46244">
    <property type="entry name" value="PHOSPHOENOLPYRUVATE-PROTEIN PHOSPHOTRANSFERASE"/>
    <property type="match status" value="1"/>
</dbReference>
<dbReference type="Proteomes" id="UP001279642">
    <property type="component" value="Unassembled WGS sequence"/>
</dbReference>
<dbReference type="InterPro" id="IPR000121">
    <property type="entry name" value="PEP_util_C"/>
</dbReference>
<accession>A0ABU5E8W6</accession>
<evidence type="ECO:0000256" key="13">
    <source>
        <dbReference type="ARBA" id="ARBA00022842"/>
    </source>
</evidence>
<dbReference type="Pfam" id="PF05524">
    <property type="entry name" value="PEP-utilisers_N"/>
    <property type="match status" value="1"/>
</dbReference>
<comment type="similarity">
    <text evidence="4">Belongs to the PEP-utilizing enzyme family.</text>
</comment>
<dbReference type="EMBL" id="JAXCLW010000001">
    <property type="protein sequence ID" value="MDY0882484.1"/>
    <property type="molecule type" value="Genomic_DNA"/>
</dbReference>
<keyword evidence="11" id="KW-0479">Metal-binding</keyword>